<dbReference type="GO" id="GO:0016758">
    <property type="term" value="F:hexosyltransferase activity"/>
    <property type="evidence" value="ECO:0007669"/>
    <property type="project" value="UniProtKB-ARBA"/>
</dbReference>
<dbReference type="InterPro" id="IPR001173">
    <property type="entry name" value="Glyco_trans_2-like"/>
</dbReference>
<protein>
    <recommendedName>
        <fullName evidence="3">Glycosyltransferase 2-like domain-containing protein</fullName>
    </recommendedName>
</protein>
<keyword evidence="2" id="KW-0808">Transferase</keyword>
<sequence length="427" mass="50950">MGFFYNKYDDGIYRVRNICGIKITTKPLENRINMLLSQINEVKAKIDNIDIRTINTDVRSINIENQSNNIPYFYRDIKVKLNHIASTEYNYDRNIFNNINPPYISIIVPIYDIGKDYLVNCLDSLVHQTLKEIEIILVNDCSPNEEDDLICKEYALKDKRIKYIKHKENKGPGGARMTGLKESKGYSIGFVDPDDTVALNAYEIAVSRMLINNTDIVCFSFYWIENDEITDMHINIPQFLYGNNILHLLSIEKMHGPLWDKIYKKELIDKFKFDLFIDKNKLDDMIAIIKIFSIANIYEYIPIPLYFHNRRSISITNDIDKKYIFDDRKFSIENIFNYFRNNFLLKEKEIEMNNYIVTLYRLCYIFIDMKFYKTKQTENDINIYKTQRELLKQLIIDNIKDGYISEEIFLDICDKRNLWYIRDLYYN</sequence>
<evidence type="ECO:0000259" key="3">
    <source>
        <dbReference type="Pfam" id="PF00535"/>
    </source>
</evidence>
<dbReference type="RefSeq" id="WP_069725443.1">
    <property type="nucleotide sequence ID" value="NZ_MDCO01000001.1"/>
</dbReference>
<name>A0A1E5NIH7_9SPIR</name>
<proteinExistence type="predicted"/>
<dbReference type="EMBL" id="MDCO01000001">
    <property type="protein sequence ID" value="OEJ15972.1"/>
    <property type="molecule type" value="Genomic_DNA"/>
</dbReference>
<dbReference type="PANTHER" id="PTHR22916:SF51">
    <property type="entry name" value="GLYCOSYLTRANSFERASE EPSH-RELATED"/>
    <property type="match status" value="1"/>
</dbReference>
<accession>A0A1E5NIH7</accession>
<gene>
    <name evidence="4" type="ORF">BFL38_10975</name>
</gene>
<feature type="domain" description="Glycosyltransferase 2-like" evidence="3">
    <location>
        <begin position="105"/>
        <end position="244"/>
    </location>
</feature>
<reference evidence="4 5" key="1">
    <citation type="submission" date="2016-08" db="EMBL/GenBank/DDBJ databases">
        <title>Characterization and recognition of Brachyspira hampsonii sp. nov., a novel intestinal spirochete that is pathogenic to pigs.</title>
        <authorList>
            <person name="Mirajkar N."/>
            <person name="La T."/>
            <person name="Phillips N."/>
            <person name="Hampson D."/>
            <person name="Gebhart C."/>
        </authorList>
    </citation>
    <scope>NUCLEOTIDE SEQUENCE [LARGE SCALE GENOMIC DNA]</scope>
    <source>
        <strain evidence="4 5">P280/1</strain>
    </source>
</reference>
<dbReference type="PANTHER" id="PTHR22916">
    <property type="entry name" value="GLYCOSYLTRANSFERASE"/>
    <property type="match status" value="1"/>
</dbReference>
<organism evidence="4 5">
    <name type="scientific">Brachyspira hampsonii</name>
    <dbReference type="NCBI Taxonomy" id="1287055"/>
    <lineage>
        <taxon>Bacteria</taxon>
        <taxon>Pseudomonadati</taxon>
        <taxon>Spirochaetota</taxon>
        <taxon>Spirochaetia</taxon>
        <taxon>Brachyspirales</taxon>
        <taxon>Brachyspiraceae</taxon>
        <taxon>Brachyspira</taxon>
    </lineage>
</organism>
<dbReference type="Proteomes" id="UP000095247">
    <property type="component" value="Unassembled WGS sequence"/>
</dbReference>
<dbReference type="AlphaFoldDB" id="A0A1E5NIH7"/>
<dbReference type="Pfam" id="PF00535">
    <property type="entry name" value="Glycos_transf_2"/>
    <property type="match status" value="1"/>
</dbReference>
<dbReference type="SUPFAM" id="SSF53448">
    <property type="entry name" value="Nucleotide-diphospho-sugar transferases"/>
    <property type="match status" value="1"/>
</dbReference>
<keyword evidence="1" id="KW-0328">Glycosyltransferase</keyword>
<evidence type="ECO:0000313" key="5">
    <source>
        <dbReference type="Proteomes" id="UP000095247"/>
    </source>
</evidence>
<dbReference type="Gene3D" id="3.90.550.10">
    <property type="entry name" value="Spore Coat Polysaccharide Biosynthesis Protein SpsA, Chain A"/>
    <property type="match status" value="1"/>
</dbReference>
<comment type="caution">
    <text evidence="4">The sequence shown here is derived from an EMBL/GenBank/DDBJ whole genome shotgun (WGS) entry which is preliminary data.</text>
</comment>
<evidence type="ECO:0000313" key="4">
    <source>
        <dbReference type="EMBL" id="OEJ15972.1"/>
    </source>
</evidence>
<dbReference type="InterPro" id="IPR029044">
    <property type="entry name" value="Nucleotide-diphossugar_trans"/>
</dbReference>
<evidence type="ECO:0000256" key="2">
    <source>
        <dbReference type="ARBA" id="ARBA00022679"/>
    </source>
</evidence>
<evidence type="ECO:0000256" key="1">
    <source>
        <dbReference type="ARBA" id="ARBA00022676"/>
    </source>
</evidence>